<sequence>MGKAGRFACILTPMILTVASLITVALLLAGGTKRSILPSFYYVRLDMRNLNVTEITQRNTTAKDLGLEDFYVSYLWNYCSGSIDDKANLWKIDNCSDTTSGFSFDIEKIVQKEANKAITFPEPVQKVQKAVNIVTKFMNACYVLGAIATAVTFLIGWFGLLSRWGSCVTTIFADLSFCFLFAASLCSSVLAYSLRGAYTKAFDAFGVEAVVGRRFITTTWVATIFSLGAAIFWMMSMCCCSGRKKKIMENQPGPTMVQHTGAGGYHRVSDPYGGAPSNTPLPYGAPKTTPGYEPMRHT</sequence>
<name>U4LG20_PYROM</name>
<dbReference type="GO" id="GO:0005886">
    <property type="term" value="C:plasma membrane"/>
    <property type="evidence" value="ECO:0007669"/>
    <property type="project" value="InterPro"/>
</dbReference>
<dbReference type="OMA" id="MNWAFVI"/>
<accession>U4LG20</accession>
<organism evidence="3 4">
    <name type="scientific">Pyronema omphalodes (strain CBS 100304)</name>
    <name type="common">Pyronema confluens</name>
    <dbReference type="NCBI Taxonomy" id="1076935"/>
    <lineage>
        <taxon>Eukaryota</taxon>
        <taxon>Fungi</taxon>
        <taxon>Dikarya</taxon>
        <taxon>Ascomycota</taxon>
        <taxon>Pezizomycotina</taxon>
        <taxon>Pezizomycetes</taxon>
        <taxon>Pezizales</taxon>
        <taxon>Pyronemataceae</taxon>
        <taxon>Pyronema</taxon>
    </lineage>
</organism>
<keyword evidence="2" id="KW-1133">Transmembrane helix</keyword>
<evidence type="ECO:0000313" key="3">
    <source>
        <dbReference type="EMBL" id="CCX10559.1"/>
    </source>
</evidence>
<keyword evidence="2" id="KW-0812">Transmembrane</keyword>
<dbReference type="InterPro" id="IPR052413">
    <property type="entry name" value="SUR7_domain"/>
</dbReference>
<dbReference type="GO" id="GO:0051285">
    <property type="term" value="C:cell cortex of cell tip"/>
    <property type="evidence" value="ECO:0007669"/>
    <property type="project" value="TreeGrafter"/>
</dbReference>
<dbReference type="PANTHER" id="PTHR28019">
    <property type="entry name" value="CELL MEMBRANE PROTEIN YLR413W-RELATED"/>
    <property type="match status" value="1"/>
</dbReference>
<dbReference type="InterPro" id="IPR009571">
    <property type="entry name" value="SUR7/Rim9-like_fungi"/>
</dbReference>
<dbReference type="GO" id="GO:0031505">
    <property type="term" value="P:fungal-type cell wall organization"/>
    <property type="evidence" value="ECO:0007669"/>
    <property type="project" value="TreeGrafter"/>
</dbReference>
<keyword evidence="4" id="KW-1185">Reference proteome</keyword>
<feature type="transmembrane region" description="Helical" evidence="2">
    <location>
        <begin position="137"/>
        <end position="160"/>
    </location>
</feature>
<feature type="transmembrane region" description="Helical" evidence="2">
    <location>
        <begin position="7"/>
        <end position="29"/>
    </location>
</feature>
<evidence type="ECO:0000313" key="4">
    <source>
        <dbReference type="Proteomes" id="UP000018144"/>
    </source>
</evidence>
<dbReference type="eggNOG" id="ENOG502QRB5">
    <property type="taxonomic scope" value="Eukaryota"/>
</dbReference>
<evidence type="ECO:0000256" key="2">
    <source>
        <dbReference type="SAM" id="Phobius"/>
    </source>
</evidence>
<dbReference type="AlphaFoldDB" id="U4LG20"/>
<evidence type="ECO:0000256" key="1">
    <source>
        <dbReference type="SAM" id="MobiDB-lite"/>
    </source>
</evidence>
<proteinExistence type="predicted"/>
<gene>
    <name evidence="3" type="ORF">PCON_10153</name>
</gene>
<keyword evidence="2" id="KW-0472">Membrane</keyword>
<feature type="region of interest" description="Disordered" evidence="1">
    <location>
        <begin position="275"/>
        <end position="298"/>
    </location>
</feature>
<feature type="transmembrane region" description="Helical" evidence="2">
    <location>
        <begin position="214"/>
        <end position="235"/>
    </location>
</feature>
<protein>
    <submittedName>
        <fullName evidence="3">Similar to Uncharacterized protein C15A10.09c acc. no. O13729</fullName>
    </submittedName>
</protein>
<feature type="transmembrane region" description="Helical" evidence="2">
    <location>
        <begin position="172"/>
        <end position="194"/>
    </location>
</feature>
<dbReference type="OrthoDB" id="4480814at2759"/>
<reference evidence="3 4" key="1">
    <citation type="journal article" date="2013" name="PLoS Genet.">
        <title>The genome and development-dependent transcriptomes of Pyronema confluens: a window into fungal evolution.</title>
        <authorList>
            <person name="Traeger S."/>
            <person name="Altegoer F."/>
            <person name="Freitag M."/>
            <person name="Gabaldon T."/>
            <person name="Kempken F."/>
            <person name="Kumar A."/>
            <person name="Marcet-Houben M."/>
            <person name="Poggeler S."/>
            <person name="Stajich J.E."/>
            <person name="Nowrousian M."/>
        </authorList>
    </citation>
    <scope>NUCLEOTIDE SEQUENCE [LARGE SCALE GENOMIC DNA]</scope>
    <source>
        <strain evidence="4">CBS 100304</strain>
        <tissue evidence="3">Vegetative mycelium</tissue>
    </source>
</reference>
<dbReference type="Proteomes" id="UP000018144">
    <property type="component" value="Unassembled WGS sequence"/>
</dbReference>
<dbReference type="PANTHER" id="PTHR28019:SF3">
    <property type="entry name" value="INTEGRAL MEMBRANE PROTEIN (AFU_ORTHOLOGUE AFUA_6G07470)"/>
    <property type="match status" value="1"/>
</dbReference>
<dbReference type="EMBL" id="HF935553">
    <property type="protein sequence ID" value="CCX10559.1"/>
    <property type="molecule type" value="Genomic_DNA"/>
</dbReference>
<dbReference type="Pfam" id="PF06687">
    <property type="entry name" value="SUR7"/>
    <property type="match status" value="1"/>
</dbReference>